<accession>A0A368L0S1</accession>
<dbReference type="EMBL" id="QPGB01000004">
    <property type="protein sequence ID" value="RCS57163.1"/>
    <property type="molecule type" value="Genomic_DNA"/>
</dbReference>
<evidence type="ECO:0000313" key="3">
    <source>
        <dbReference type="Proteomes" id="UP000252357"/>
    </source>
</evidence>
<feature type="transmembrane region" description="Helical" evidence="1">
    <location>
        <begin position="53"/>
        <end position="75"/>
    </location>
</feature>
<proteinExistence type="predicted"/>
<keyword evidence="3" id="KW-1185">Reference proteome</keyword>
<keyword evidence="1" id="KW-0472">Membrane</keyword>
<keyword evidence="1" id="KW-0812">Transmembrane</keyword>
<keyword evidence="1" id="KW-1133">Transmembrane helix</keyword>
<organism evidence="2 3">
    <name type="scientific">Parvibium lacunae</name>
    <dbReference type="NCBI Taxonomy" id="1888893"/>
    <lineage>
        <taxon>Bacteria</taxon>
        <taxon>Pseudomonadati</taxon>
        <taxon>Pseudomonadota</taxon>
        <taxon>Betaproteobacteria</taxon>
        <taxon>Burkholderiales</taxon>
        <taxon>Alcaligenaceae</taxon>
        <taxon>Parvibium</taxon>
    </lineage>
</organism>
<dbReference type="AlphaFoldDB" id="A0A368L0S1"/>
<evidence type="ECO:0000313" key="2">
    <source>
        <dbReference type="EMBL" id="RCS57163.1"/>
    </source>
</evidence>
<gene>
    <name evidence="2" type="ORF">DU000_10190</name>
</gene>
<dbReference type="Proteomes" id="UP000252357">
    <property type="component" value="Unassembled WGS sequence"/>
</dbReference>
<reference evidence="2 3" key="1">
    <citation type="journal article" date="2018" name="Int. J. Syst. Evol. Microbiol.">
        <title>Parvibium lacunae gen. nov., sp. nov., a new member of the family Alcaligenaceae isolated from a freshwater pond.</title>
        <authorList>
            <person name="Chen W.M."/>
            <person name="Xie P.B."/>
            <person name="Hsu M.Y."/>
            <person name="Sheu S.Y."/>
        </authorList>
    </citation>
    <scope>NUCLEOTIDE SEQUENCE [LARGE SCALE GENOMIC DNA]</scope>
    <source>
        <strain evidence="2 3">KMB9</strain>
    </source>
</reference>
<evidence type="ECO:0000256" key="1">
    <source>
        <dbReference type="SAM" id="Phobius"/>
    </source>
</evidence>
<comment type="caution">
    <text evidence="2">The sequence shown here is derived from an EMBL/GenBank/DDBJ whole genome shotgun (WGS) entry which is preliminary data.</text>
</comment>
<sequence length="94" mass="10825">MSVPTAWVTLSISALYFWQTGFQPLKGFAQYIAQLPLIVQLINLIPQGNIAGIFPASYVVLLIMIIICGLCWSRFHHHQKWLLREDEQRELNDV</sequence>
<name>A0A368L0S1_9BURK</name>
<protein>
    <submittedName>
        <fullName evidence="2">Uncharacterized protein</fullName>
    </submittedName>
</protein>